<dbReference type="EMBL" id="JABXBU010000030">
    <property type="protein sequence ID" value="KAF8784478.1"/>
    <property type="molecule type" value="Genomic_DNA"/>
</dbReference>
<protein>
    <recommendedName>
        <fullName evidence="3">Transposase domain-containing protein</fullName>
    </recommendedName>
</protein>
<comment type="caution">
    <text evidence="1">The sequence shown here is derived from an EMBL/GenBank/DDBJ whole genome shotgun (WGS) entry which is preliminary data.</text>
</comment>
<reference evidence="1" key="1">
    <citation type="journal article" date="2020" name="bioRxiv">
        <title>Chromosome-level reference genome of the European wasp spider Argiope bruennichi: a resource for studies on range expansion and evolutionary adaptation.</title>
        <authorList>
            <person name="Sheffer M.M."/>
            <person name="Hoppe A."/>
            <person name="Krehenwinkel H."/>
            <person name="Uhl G."/>
            <person name="Kuss A.W."/>
            <person name="Jensen L."/>
            <person name="Jensen C."/>
            <person name="Gillespie R.G."/>
            <person name="Hoff K.J."/>
            <person name="Prost S."/>
        </authorList>
    </citation>
    <scope>NUCLEOTIDE SEQUENCE</scope>
</reference>
<gene>
    <name evidence="1" type="ORF">HNY73_010152</name>
</gene>
<evidence type="ECO:0000313" key="2">
    <source>
        <dbReference type="Proteomes" id="UP000807504"/>
    </source>
</evidence>
<dbReference type="AlphaFoldDB" id="A0A8T0F2F8"/>
<dbReference type="PANTHER" id="PTHR33053:SF26">
    <property type="entry name" value="TRANSPOSASE DOMAIN-CONTAINING PROTEIN"/>
    <property type="match status" value="1"/>
</dbReference>
<reference evidence="1" key="2">
    <citation type="submission" date="2020-06" db="EMBL/GenBank/DDBJ databases">
        <authorList>
            <person name="Sheffer M."/>
        </authorList>
    </citation>
    <scope>NUCLEOTIDE SEQUENCE</scope>
</reference>
<organism evidence="1 2">
    <name type="scientific">Argiope bruennichi</name>
    <name type="common">Wasp spider</name>
    <name type="synonym">Aranea bruennichi</name>
    <dbReference type="NCBI Taxonomy" id="94029"/>
    <lineage>
        <taxon>Eukaryota</taxon>
        <taxon>Metazoa</taxon>
        <taxon>Ecdysozoa</taxon>
        <taxon>Arthropoda</taxon>
        <taxon>Chelicerata</taxon>
        <taxon>Arachnida</taxon>
        <taxon>Araneae</taxon>
        <taxon>Araneomorphae</taxon>
        <taxon>Entelegynae</taxon>
        <taxon>Araneoidea</taxon>
        <taxon>Araneidae</taxon>
        <taxon>Argiope</taxon>
    </lineage>
</organism>
<evidence type="ECO:0008006" key="3">
    <source>
        <dbReference type="Google" id="ProtNLM"/>
    </source>
</evidence>
<keyword evidence="2" id="KW-1185">Reference proteome</keyword>
<sequence length="557" mass="63787">MYRINGLSRRNVNRNIKARVDEHMKDISNSGDFNVLSNSQGLARKRIKVTDDNLNQSVEQSPCLGLNFSESDTSDFNILSDSYSTSSEIEESILIIPDKSTYDMDLQKQLSACFMKHNTTHALINDLLHILKPHYALPNDARILLKTPQSTFVKKICGGDFVYFGLRPAIKEKIKGGLVENAMILDLSFNIDGLPLYKSSNKQFWTILCKIDQTLDGRPFPVAIFCGSSKPTNVKEFLSDFIDELASLADGQSDIGYQINVKSFICDSPARSFVKCIKNHNGYFGCERCWQKGKWFSRMTFQDCNSPKRKDSDFLKFSDDDDNEHIRDKLPLLKLNLGLITQFPLDYMHLVCLGVMRKLLVSWIRGPLGIRLCSRDIDILSNNLISFAKYIPNELPRKPRSLREVDRWKATEFRMFLLYLGPIVLKNLLSHDCYAHFLSLHIAIRILSNKVCIAEHLPYARQLLLNFVKKGRSLYGPEFLVYNVHNLIHLGDDVEKYGPLDSFSSFPFENYLGQLKGLLRTPNKPLQQIYRRILEMKESNNINIGENIPEFRVVSAS</sequence>
<proteinExistence type="predicted"/>
<dbReference type="Proteomes" id="UP000807504">
    <property type="component" value="Unassembled WGS sequence"/>
</dbReference>
<accession>A0A8T0F2F8</accession>
<name>A0A8T0F2F8_ARGBR</name>
<dbReference type="PANTHER" id="PTHR33053">
    <property type="entry name" value="PROTEIN, PUTATIVE-RELATED"/>
    <property type="match status" value="1"/>
</dbReference>
<evidence type="ECO:0000313" key="1">
    <source>
        <dbReference type="EMBL" id="KAF8784478.1"/>
    </source>
</evidence>